<dbReference type="InterPro" id="IPR029052">
    <property type="entry name" value="Metallo-depent_PP-like"/>
</dbReference>
<organism evidence="8 9">
    <name type="scientific">Chthoniobacter flavus Ellin428</name>
    <dbReference type="NCBI Taxonomy" id="497964"/>
    <lineage>
        <taxon>Bacteria</taxon>
        <taxon>Pseudomonadati</taxon>
        <taxon>Verrucomicrobiota</taxon>
        <taxon>Spartobacteria</taxon>
        <taxon>Chthoniobacterales</taxon>
        <taxon>Chthoniobacteraceae</taxon>
        <taxon>Chthoniobacter</taxon>
    </lineage>
</organism>
<feature type="domain" description="Calcineurin-like phosphoesterase" evidence="7">
    <location>
        <begin position="5"/>
        <end position="204"/>
    </location>
</feature>
<gene>
    <name evidence="8" type="ORF">CfE428DRAFT_3980</name>
</gene>
<dbReference type="Proteomes" id="UP000005824">
    <property type="component" value="Unassembled WGS sequence"/>
</dbReference>
<keyword evidence="4" id="KW-0472">Membrane</keyword>
<dbReference type="RefSeq" id="WP_006981305.1">
    <property type="nucleotide sequence ID" value="NZ_ABVL01000012.1"/>
</dbReference>
<keyword evidence="1" id="KW-1003">Cell membrane</keyword>
<dbReference type="SUPFAM" id="SSF56300">
    <property type="entry name" value="Metallo-dependent phosphatases"/>
    <property type="match status" value="1"/>
</dbReference>
<dbReference type="Pfam" id="PF00149">
    <property type="entry name" value="Metallophos"/>
    <property type="match status" value="1"/>
</dbReference>
<evidence type="ECO:0000256" key="2">
    <source>
        <dbReference type="ARBA" id="ARBA00022519"/>
    </source>
</evidence>
<evidence type="ECO:0000256" key="3">
    <source>
        <dbReference type="ARBA" id="ARBA00022723"/>
    </source>
</evidence>
<feature type="region of interest" description="Disordered" evidence="6">
    <location>
        <begin position="248"/>
        <end position="274"/>
    </location>
</feature>
<keyword evidence="3" id="KW-0479">Metal-binding</keyword>
<dbReference type="InterPro" id="IPR043461">
    <property type="entry name" value="LpxH-like"/>
</dbReference>
<proteinExistence type="predicted"/>
<dbReference type="InParanoid" id="B4D4Z2"/>
<evidence type="ECO:0000256" key="4">
    <source>
        <dbReference type="ARBA" id="ARBA00023136"/>
    </source>
</evidence>
<dbReference type="EMBL" id="ABVL01000012">
    <property type="protein sequence ID" value="EDY18595.1"/>
    <property type="molecule type" value="Genomic_DNA"/>
</dbReference>
<feature type="compositionally biased region" description="Pro residues" evidence="6">
    <location>
        <begin position="264"/>
        <end position="274"/>
    </location>
</feature>
<evidence type="ECO:0000313" key="8">
    <source>
        <dbReference type="EMBL" id="EDY18595.1"/>
    </source>
</evidence>
<dbReference type="CDD" id="cd07398">
    <property type="entry name" value="MPP_YbbF-LpxH"/>
    <property type="match status" value="1"/>
</dbReference>
<dbReference type="GO" id="GO:0046872">
    <property type="term" value="F:metal ion binding"/>
    <property type="evidence" value="ECO:0007669"/>
    <property type="project" value="UniProtKB-KW"/>
</dbReference>
<keyword evidence="9" id="KW-1185">Reference proteome</keyword>
<keyword evidence="5" id="KW-0464">Manganese</keyword>
<keyword evidence="2" id="KW-0997">Cell inner membrane</keyword>
<evidence type="ECO:0000256" key="1">
    <source>
        <dbReference type="ARBA" id="ARBA00022475"/>
    </source>
</evidence>
<sequence length="274" mass="30815">MKRFRTGWISDIHLGSKGSKADALLQFLREYEFEKLYIVGDFIDVWQLRRGIYWPQAHNDVIQKILRAGRKGTHVIYIPGNHDEFVAHFFGHFGAVEIMPRDIHTTADGRRLLVIHGHELDTVVQNIKWLAFVGDVGYQLLLKLNAPVNTFRRLFGLGYWSLSAYVKKSVKNAVSFIGAFENAIVQYAQADKVEGVVCGHIHSPVIRTIESTTYYNSGDWVESLSALVEDFNGHIELVTNFAVDATGRPPTHLDHHDDDEPATPTAPLPAPASL</sequence>
<accession>B4D4Z2</accession>
<dbReference type="PANTHER" id="PTHR34990">
    <property type="entry name" value="UDP-2,3-DIACYLGLUCOSAMINE HYDROLASE-RELATED"/>
    <property type="match status" value="1"/>
</dbReference>
<evidence type="ECO:0000259" key="7">
    <source>
        <dbReference type="Pfam" id="PF00149"/>
    </source>
</evidence>
<dbReference type="PANTHER" id="PTHR34990:SF2">
    <property type="entry name" value="BLL8164 PROTEIN"/>
    <property type="match status" value="1"/>
</dbReference>
<dbReference type="GO" id="GO:0016020">
    <property type="term" value="C:membrane"/>
    <property type="evidence" value="ECO:0007669"/>
    <property type="project" value="GOC"/>
</dbReference>
<reference evidence="8 9" key="1">
    <citation type="journal article" date="2011" name="J. Bacteriol.">
        <title>Genome sequence of Chthoniobacter flavus Ellin428, an aerobic heterotrophic soil bacterium.</title>
        <authorList>
            <person name="Kant R."/>
            <person name="van Passel M.W."/>
            <person name="Palva A."/>
            <person name="Lucas S."/>
            <person name="Lapidus A."/>
            <person name="Glavina Del Rio T."/>
            <person name="Dalin E."/>
            <person name="Tice H."/>
            <person name="Bruce D."/>
            <person name="Goodwin L."/>
            <person name="Pitluck S."/>
            <person name="Larimer F.W."/>
            <person name="Land M.L."/>
            <person name="Hauser L."/>
            <person name="Sangwan P."/>
            <person name="de Vos W.M."/>
            <person name="Janssen P.H."/>
            <person name="Smidt H."/>
        </authorList>
    </citation>
    <scope>NUCLEOTIDE SEQUENCE [LARGE SCALE GENOMIC DNA]</scope>
    <source>
        <strain evidence="8 9">Ellin428</strain>
    </source>
</reference>
<comment type="caution">
    <text evidence="8">The sequence shown here is derived from an EMBL/GenBank/DDBJ whole genome shotgun (WGS) entry which is preliminary data.</text>
</comment>
<dbReference type="InterPro" id="IPR004843">
    <property type="entry name" value="Calcineurin-like_PHP"/>
</dbReference>
<dbReference type="Gene3D" id="3.60.21.10">
    <property type="match status" value="1"/>
</dbReference>
<dbReference type="STRING" id="497964.CfE428DRAFT_3980"/>
<evidence type="ECO:0000256" key="6">
    <source>
        <dbReference type="SAM" id="MobiDB-lite"/>
    </source>
</evidence>
<dbReference type="AlphaFoldDB" id="B4D4Z2"/>
<dbReference type="FunCoup" id="B4D4Z2">
    <property type="interactions" value="92"/>
</dbReference>
<evidence type="ECO:0000256" key="5">
    <source>
        <dbReference type="ARBA" id="ARBA00023211"/>
    </source>
</evidence>
<evidence type="ECO:0000313" key="9">
    <source>
        <dbReference type="Proteomes" id="UP000005824"/>
    </source>
</evidence>
<dbReference type="GO" id="GO:0008758">
    <property type="term" value="F:UDP-2,3-diacylglucosamine hydrolase activity"/>
    <property type="evidence" value="ECO:0007669"/>
    <property type="project" value="TreeGrafter"/>
</dbReference>
<protein>
    <submittedName>
        <fullName evidence="8">Metallophosphoesterase</fullName>
    </submittedName>
</protein>
<dbReference type="eggNOG" id="COG2908">
    <property type="taxonomic scope" value="Bacteria"/>
</dbReference>
<name>B4D4Z2_9BACT</name>
<dbReference type="GO" id="GO:0009245">
    <property type="term" value="P:lipid A biosynthetic process"/>
    <property type="evidence" value="ECO:0007669"/>
    <property type="project" value="TreeGrafter"/>
</dbReference>